<protein>
    <submittedName>
        <fullName evidence="3">NADP-dependent oxidoreductase</fullName>
    </submittedName>
</protein>
<dbReference type="Proteomes" id="UP000305233">
    <property type="component" value="Unassembled WGS sequence"/>
</dbReference>
<dbReference type="AlphaFoldDB" id="A0A4S5E404"/>
<dbReference type="PANTHER" id="PTHR43205">
    <property type="entry name" value="PROSTAGLANDIN REDUCTASE"/>
    <property type="match status" value="1"/>
</dbReference>
<dbReference type="OrthoDB" id="9805663at2"/>
<keyword evidence="4" id="KW-1185">Reference proteome</keyword>
<dbReference type="Pfam" id="PF00107">
    <property type="entry name" value="ADH_zinc_N"/>
    <property type="match status" value="1"/>
</dbReference>
<organism evidence="3 4">
    <name type="scientific">Arthrobacter echini</name>
    <dbReference type="NCBI Taxonomy" id="1529066"/>
    <lineage>
        <taxon>Bacteria</taxon>
        <taxon>Bacillati</taxon>
        <taxon>Actinomycetota</taxon>
        <taxon>Actinomycetes</taxon>
        <taxon>Micrococcales</taxon>
        <taxon>Micrococcaceae</taxon>
        <taxon>Arthrobacter</taxon>
    </lineage>
</organism>
<dbReference type="CDD" id="cd05288">
    <property type="entry name" value="PGDH"/>
    <property type="match status" value="1"/>
</dbReference>
<dbReference type="Gene3D" id="3.90.180.10">
    <property type="entry name" value="Medium-chain alcohol dehydrogenases, catalytic domain"/>
    <property type="match status" value="1"/>
</dbReference>
<keyword evidence="1" id="KW-0560">Oxidoreductase</keyword>
<evidence type="ECO:0000313" key="3">
    <source>
        <dbReference type="EMBL" id="THJ66178.1"/>
    </source>
</evidence>
<reference evidence="3 4" key="1">
    <citation type="submission" date="2019-04" db="EMBL/GenBank/DDBJ databases">
        <authorList>
            <person name="Liu Q."/>
            <person name="Xin Y.-H."/>
        </authorList>
    </citation>
    <scope>NUCLEOTIDE SEQUENCE [LARGE SCALE GENOMIC DNA]</scope>
    <source>
        <strain evidence="3 4">AM23</strain>
    </source>
</reference>
<dbReference type="InterPro" id="IPR020843">
    <property type="entry name" value="ER"/>
</dbReference>
<dbReference type="GO" id="GO:0016628">
    <property type="term" value="F:oxidoreductase activity, acting on the CH-CH group of donors, NAD or NADP as acceptor"/>
    <property type="evidence" value="ECO:0007669"/>
    <property type="project" value="InterPro"/>
</dbReference>
<dbReference type="PANTHER" id="PTHR43205:SF7">
    <property type="entry name" value="PROSTAGLANDIN REDUCTASE 1"/>
    <property type="match status" value="1"/>
</dbReference>
<dbReference type="Pfam" id="PF16884">
    <property type="entry name" value="ADH_N_2"/>
    <property type="match status" value="1"/>
</dbReference>
<evidence type="ECO:0000259" key="2">
    <source>
        <dbReference type="SMART" id="SM00829"/>
    </source>
</evidence>
<dbReference type="EMBL" id="SSWH01000007">
    <property type="protein sequence ID" value="THJ66178.1"/>
    <property type="molecule type" value="Genomic_DNA"/>
</dbReference>
<dbReference type="InterPro" id="IPR011032">
    <property type="entry name" value="GroES-like_sf"/>
</dbReference>
<dbReference type="SUPFAM" id="SSF51735">
    <property type="entry name" value="NAD(P)-binding Rossmann-fold domains"/>
    <property type="match status" value="1"/>
</dbReference>
<dbReference type="FunFam" id="3.40.50.720:FF:000121">
    <property type="entry name" value="Prostaglandin reductase 2"/>
    <property type="match status" value="1"/>
</dbReference>
<dbReference type="SUPFAM" id="SSF50129">
    <property type="entry name" value="GroES-like"/>
    <property type="match status" value="1"/>
</dbReference>
<dbReference type="RefSeq" id="WP_136454256.1">
    <property type="nucleotide sequence ID" value="NZ_SSWH01000007.1"/>
</dbReference>
<accession>A0A4S5E404</accession>
<sequence>MTRRKIHEIRLASFVEEKFRPDDFEVVQTEIDTALGDGQVLVKALRFGLNAGLANRISGGSGPSTRTQMAVGEVPQSDAVMEVIESKAESFSPGDLVVQQWASWRTEDVVPASELRRVRDDVRDLPLEYHLTVLGHVGFTGWVGLAQVGQVEPEDVVFVSAASGGVGSCVVQFTAAKGARVIGSAGSAEKAALVEALGADSCINYREGDPAQLLGAAAPDGITLYFDNVGGPLLEAALDQLQMHGRVVICGAVSQYGQSSPQGPSNYLRMISHELTMRGFTVTEHEDLRAAFEQEVGSWIRDRTVTSLHTVFEGFDRVPEAFAAQLGGGTRGRVIVAV</sequence>
<evidence type="ECO:0000256" key="1">
    <source>
        <dbReference type="ARBA" id="ARBA00023002"/>
    </source>
</evidence>
<comment type="caution">
    <text evidence="3">The sequence shown here is derived from an EMBL/GenBank/DDBJ whole genome shotgun (WGS) entry which is preliminary data.</text>
</comment>
<dbReference type="Gene3D" id="3.40.50.720">
    <property type="entry name" value="NAD(P)-binding Rossmann-like Domain"/>
    <property type="match status" value="1"/>
</dbReference>
<evidence type="ECO:0000313" key="4">
    <source>
        <dbReference type="Proteomes" id="UP000305233"/>
    </source>
</evidence>
<dbReference type="InterPro" id="IPR036291">
    <property type="entry name" value="NAD(P)-bd_dom_sf"/>
</dbReference>
<dbReference type="InterPro" id="IPR041694">
    <property type="entry name" value="ADH_N_2"/>
</dbReference>
<proteinExistence type="predicted"/>
<feature type="domain" description="Enoyl reductase (ER)" evidence="2">
    <location>
        <begin position="19"/>
        <end position="336"/>
    </location>
</feature>
<dbReference type="InterPro" id="IPR045010">
    <property type="entry name" value="MDR_fam"/>
</dbReference>
<dbReference type="InterPro" id="IPR013149">
    <property type="entry name" value="ADH-like_C"/>
</dbReference>
<name>A0A4S5E404_9MICC</name>
<dbReference type="SMART" id="SM00829">
    <property type="entry name" value="PKS_ER"/>
    <property type="match status" value="1"/>
</dbReference>
<gene>
    <name evidence="3" type="ORF">E8P82_09225</name>
</gene>